<evidence type="ECO:0008006" key="5">
    <source>
        <dbReference type="Google" id="ProtNLM"/>
    </source>
</evidence>
<evidence type="ECO:0000256" key="2">
    <source>
        <dbReference type="SAM" id="Phobius"/>
    </source>
</evidence>
<dbReference type="EMBL" id="JAPNKE010000002">
    <property type="protein sequence ID" value="MCY1009422.1"/>
    <property type="molecule type" value="Genomic_DNA"/>
</dbReference>
<evidence type="ECO:0000313" key="3">
    <source>
        <dbReference type="EMBL" id="MCY1009422.1"/>
    </source>
</evidence>
<accession>A0A9X3ESC1</accession>
<protein>
    <recommendedName>
        <fullName evidence="5">Transmembrane protein</fullName>
    </recommendedName>
</protein>
<keyword evidence="2" id="KW-0812">Transmembrane</keyword>
<feature type="transmembrane region" description="Helical" evidence="2">
    <location>
        <begin position="98"/>
        <end position="117"/>
    </location>
</feature>
<gene>
    <name evidence="3" type="ORF">OV079_28440</name>
</gene>
<keyword evidence="4" id="KW-1185">Reference proteome</keyword>
<feature type="transmembrane region" description="Helical" evidence="2">
    <location>
        <begin position="68"/>
        <end position="86"/>
    </location>
</feature>
<comment type="caution">
    <text evidence="3">The sequence shown here is derived from an EMBL/GenBank/DDBJ whole genome shotgun (WGS) entry which is preliminary data.</text>
</comment>
<dbReference type="Proteomes" id="UP001150924">
    <property type="component" value="Unassembled WGS sequence"/>
</dbReference>
<feature type="transmembrane region" description="Helical" evidence="2">
    <location>
        <begin position="129"/>
        <end position="151"/>
    </location>
</feature>
<feature type="region of interest" description="Disordered" evidence="1">
    <location>
        <begin position="204"/>
        <end position="234"/>
    </location>
</feature>
<keyword evidence="2" id="KW-0472">Membrane</keyword>
<keyword evidence="2" id="KW-1133">Transmembrane helix</keyword>
<organism evidence="3 4">
    <name type="scientific">Nannocystis pusilla</name>
    <dbReference type="NCBI Taxonomy" id="889268"/>
    <lineage>
        <taxon>Bacteria</taxon>
        <taxon>Pseudomonadati</taxon>
        <taxon>Myxococcota</taxon>
        <taxon>Polyangia</taxon>
        <taxon>Nannocystales</taxon>
        <taxon>Nannocystaceae</taxon>
        <taxon>Nannocystis</taxon>
    </lineage>
</organism>
<sequence length="234" mass="24327">MRDALLRLAASANLDCSLCDGLRGIYAFARAQIDTLTRMHAEPTALAPELAVAEGGGARRVAMVGRRLCIAGATLGVVGLFGWISGATWLTTMVPGRAPMVANTSLSLALIGGAGAIRWRESVGAGRRALSLAAAGVVLAVGLGTLAEYVLAVDLHIDQLLVVSETGPYPGAPRRRRRSRWPASAPPCFSSTVAAPPACVRPNGWRWRPGSSPVRPPWGSSSAPARPIGSYTPA</sequence>
<dbReference type="AlphaFoldDB" id="A0A9X3ESC1"/>
<dbReference type="RefSeq" id="WP_267772088.1">
    <property type="nucleotide sequence ID" value="NZ_JAPNKE010000002.1"/>
</dbReference>
<reference evidence="3" key="1">
    <citation type="submission" date="2022-11" db="EMBL/GenBank/DDBJ databases">
        <title>Minimal conservation of predation-associated metabolite biosynthetic gene clusters underscores biosynthetic potential of Myxococcota including descriptions for ten novel species: Archangium lansinium sp. nov., Myxococcus landrumus sp. nov., Nannocystis bai.</title>
        <authorList>
            <person name="Ahearne A."/>
            <person name="Stevens C."/>
            <person name="Phillips K."/>
        </authorList>
    </citation>
    <scope>NUCLEOTIDE SEQUENCE</scope>
    <source>
        <strain evidence="3">Na p29</strain>
    </source>
</reference>
<proteinExistence type="predicted"/>
<evidence type="ECO:0000256" key="1">
    <source>
        <dbReference type="SAM" id="MobiDB-lite"/>
    </source>
</evidence>
<name>A0A9X3ESC1_9BACT</name>
<evidence type="ECO:0000313" key="4">
    <source>
        <dbReference type="Proteomes" id="UP001150924"/>
    </source>
</evidence>